<dbReference type="EMBL" id="AYKF01000088">
    <property type="protein sequence ID" value="ROO28243.1"/>
    <property type="molecule type" value="Genomic_DNA"/>
</dbReference>
<dbReference type="Pfam" id="PF04985">
    <property type="entry name" value="Phage_tube"/>
    <property type="match status" value="1"/>
</dbReference>
<proteinExistence type="predicted"/>
<dbReference type="RefSeq" id="WP_123591429.1">
    <property type="nucleotide sequence ID" value="NZ_AYKF01000088.1"/>
</dbReference>
<gene>
    <name evidence="1" type="ORF">SAHL_10870</name>
</gene>
<organism evidence="1 2">
    <name type="scientific">Salinisphaera orenii YIM 95161</name>
    <dbReference type="NCBI Taxonomy" id="1051139"/>
    <lineage>
        <taxon>Bacteria</taxon>
        <taxon>Pseudomonadati</taxon>
        <taxon>Pseudomonadota</taxon>
        <taxon>Gammaproteobacteria</taxon>
        <taxon>Salinisphaerales</taxon>
        <taxon>Salinisphaeraceae</taxon>
        <taxon>Salinisphaera</taxon>
    </lineage>
</organism>
<dbReference type="AlphaFoldDB" id="A0A423PRN8"/>
<comment type="caution">
    <text evidence="1">The sequence shown here is derived from an EMBL/GenBank/DDBJ whole genome shotgun (WGS) entry which is preliminary data.</text>
</comment>
<name>A0A423PRN8_9GAMM</name>
<dbReference type="NCBIfam" id="TIGR01611">
    <property type="entry name" value="tail_tube"/>
    <property type="match status" value="1"/>
</dbReference>
<evidence type="ECO:0008006" key="3">
    <source>
        <dbReference type="Google" id="ProtNLM"/>
    </source>
</evidence>
<dbReference type="Proteomes" id="UP000285123">
    <property type="component" value="Unassembled WGS sequence"/>
</dbReference>
<accession>A0A423PRN8</accession>
<dbReference type="InterPro" id="IPR006498">
    <property type="entry name" value="Tail_tube"/>
</dbReference>
<evidence type="ECO:0000313" key="1">
    <source>
        <dbReference type="EMBL" id="ROO28243.1"/>
    </source>
</evidence>
<dbReference type="OrthoDB" id="3078668at2"/>
<sequence>MPKIRDVLRDVTFFADGESYAGQCNQVTLPSLQLQTEEMRAGGMDAPKQMDMGMQSLSASAQFNNVPVGIMRLFGKDGVEFVARGRLITSNGEDKGATARLVGRITEDAPGDWQPGSPASKSITIAVDVYKLSVDGEEVHHVDIENYIRVIDGVDMLERARQILGIG</sequence>
<reference evidence="1 2" key="1">
    <citation type="submission" date="2013-10" db="EMBL/GenBank/DDBJ databases">
        <title>Salinisphaera halophila YIM 95161 Genome Sequencing.</title>
        <authorList>
            <person name="Lai Q."/>
            <person name="Li C."/>
            <person name="Shao Z."/>
        </authorList>
    </citation>
    <scope>NUCLEOTIDE SEQUENCE [LARGE SCALE GENOMIC DNA]</scope>
    <source>
        <strain evidence="1 2">YIM 95161</strain>
    </source>
</reference>
<protein>
    <recommendedName>
        <fullName evidence="3">Major tail tube protein</fullName>
    </recommendedName>
</protein>
<evidence type="ECO:0000313" key="2">
    <source>
        <dbReference type="Proteomes" id="UP000285123"/>
    </source>
</evidence>